<feature type="transmembrane region" description="Helical" evidence="8">
    <location>
        <begin position="190"/>
        <end position="210"/>
    </location>
</feature>
<evidence type="ECO:0000256" key="4">
    <source>
        <dbReference type="ARBA" id="ARBA00022989"/>
    </source>
</evidence>
<evidence type="ECO:0000313" key="11">
    <source>
        <dbReference type="Proteomes" id="UP000232323"/>
    </source>
</evidence>
<dbReference type="Proteomes" id="UP000232323">
    <property type="component" value="Unassembled WGS sequence"/>
</dbReference>
<dbReference type="InterPro" id="IPR014710">
    <property type="entry name" value="RmlC-like_jellyroll"/>
</dbReference>
<proteinExistence type="predicted"/>
<dbReference type="GO" id="GO:0005886">
    <property type="term" value="C:plasma membrane"/>
    <property type="evidence" value="ECO:0007669"/>
    <property type="project" value="TreeGrafter"/>
</dbReference>
<name>A0A250X2H5_9CHLO</name>
<accession>A0A250X2H5</accession>
<dbReference type="PANTHER" id="PTHR10217">
    <property type="entry name" value="VOLTAGE AND LIGAND GATED POTASSIUM CHANNEL"/>
    <property type="match status" value="1"/>
</dbReference>
<dbReference type="InterPro" id="IPR018490">
    <property type="entry name" value="cNMP-bd_dom_sf"/>
</dbReference>
<dbReference type="PROSITE" id="PS50042">
    <property type="entry name" value="CNMP_BINDING_3"/>
    <property type="match status" value="1"/>
</dbReference>
<evidence type="ECO:0000313" key="10">
    <source>
        <dbReference type="EMBL" id="GAX77256.1"/>
    </source>
</evidence>
<feature type="compositionally biased region" description="Basic and acidic residues" evidence="7">
    <location>
        <begin position="934"/>
        <end position="946"/>
    </location>
</feature>
<feature type="transmembrane region" description="Helical" evidence="8">
    <location>
        <begin position="338"/>
        <end position="357"/>
    </location>
</feature>
<dbReference type="InterPro" id="IPR000595">
    <property type="entry name" value="cNMP-bd_dom"/>
</dbReference>
<dbReference type="SUPFAM" id="SSF81324">
    <property type="entry name" value="Voltage-gated potassium channels"/>
    <property type="match status" value="1"/>
</dbReference>
<dbReference type="Gene3D" id="1.10.287.70">
    <property type="match status" value="1"/>
</dbReference>
<comment type="caution">
    <text evidence="10">The sequence shown here is derived from an EMBL/GenBank/DDBJ whole genome shotgun (WGS) entry which is preliminary data.</text>
</comment>
<feature type="region of interest" description="Disordered" evidence="7">
    <location>
        <begin position="901"/>
        <end position="1003"/>
    </location>
</feature>
<keyword evidence="11" id="KW-1185">Reference proteome</keyword>
<dbReference type="EMBL" id="BEGY01000023">
    <property type="protein sequence ID" value="GAX77256.1"/>
    <property type="molecule type" value="Genomic_DNA"/>
</dbReference>
<gene>
    <name evidence="10" type="ORF">CEUSTIGMA_g4702.t1</name>
</gene>
<feature type="domain" description="Cyclic nucleotide-binding" evidence="9">
    <location>
        <begin position="473"/>
        <end position="589"/>
    </location>
</feature>
<feature type="compositionally biased region" description="Low complexity" evidence="7">
    <location>
        <begin position="674"/>
        <end position="692"/>
    </location>
</feature>
<evidence type="ECO:0000256" key="2">
    <source>
        <dbReference type="ARBA" id="ARBA00022448"/>
    </source>
</evidence>
<dbReference type="Pfam" id="PF00520">
    <property type="entry name" value="Ion_trans"/>
    <property type="match status" value="1"/>
</dbReference>
<feature type="region of interest" description="Disordered" evidence="7">
    <location>
        <begin position="1380"/>
        <end position="1405"/>
    </location>
</feature>
<keyword evidence="5" id="KW-0406">Ion transport</keyword>
<organism evidence="10 11">
    <name type="scientific">Chlamydomonas eustigma</name>
    <dbReference type="NCBI Taxonomy" id="1157962"/>
    <lineage>
        <taxon>Eukaryota</taxon>
        <taxon>Viridiplantae</taxon>
        <taxon>Chlorophyta</taxon>
        <taxon>core chlorophytes</taxon>
        <taxon>Chlorophyceae</taxon>
        <taxon>CS clade</taxon>
        <taxon>Chlamydomonadales</taxon>
        <taxon>Chlamydomonadaceae</taxon>
        <taxon>Chlamydomonas</taxon>
    </lineage>
</organism>
<feature type="transmembrane region" description="Helical" evidence="8">
    <location>
        <begin position="159"/>
        <end position="178"/>
    </location>
</feature>
<keyword evidence="4 8" id="KW-1133">Transmembrane helix</keyword>
<feature type="transmembrane region" description="Helical" evidence="8">
    <location>
        <begin position="369"/>
        <end position="394"/>
    </location>
</feature>
<dbReference type="SUPFAM" id="SSF51206">
    <property type="entry name" value="cAMP-binding domain-like"/>
    <property type="match status" value="1"/>
</dbReference>
<feature type="compositionally biased region" description="Polar residues" evidence="7">
    <location>
        <begin position="1462"/>
        <end position="1475"/>
    </location>
</feature>
<comment type="subcellular location">
    <subcellularLocation>
        <location evidence="1">Membrane</location>
        <topology evidence="1">Multi-pass membrane protein</topology>
    </subcellularLocation>
</comment>
<evidence type="ECO:0000259" key="9">
    <source>
        <dbReference type="PROSITE" id="PS50042"/>
    </source>
</evidence>
<dbReference type="GO" id="GO:0042391">
    <property type="term" value="P:regulation of membrane potential"/>
    <property type="evidence" value="ECO:0007669"/>
    <property type="project" value="TreeGrafter"/>
</dbReference>
<feature type="region of interest" description="Disordered" evidence="7">
    <location>
        <begin position="839"/>
        <end position="880"/>
    </location>
</feature>
<reference evidence="10 11" key="1">
    <citation type="submission" date="2017-08" db="EMBL/GenBank/DDBJ databases">
        <title>Acidophilic green algal genome provides insights into adaptation to an acidic environment.</title>
        <authorList>
            <person name="Hirooka S."/>
            <person name="Hirose Y."/>
            <person name="Kanesaki Y."/>
            <person name="Higuchi S."/>
            <person name="Fujiwara T."/>
            <person name="Onuma R."/>
            <person name="Era A."/>
            <person name="Ohbayashi R."/>
            <person name="Uzuka A."/>
            <person name="Nozaki H."/>
            <person name="Yoshikawa H."/>
            <person name="Miyagishima S.Y."/>
        </authorList>
    </citation>
    <scope>NUCLEOTIDE SEQUENCE [LARGE SCALE GENOMIC DNA]</scope>
    <source>
        <strain evidence="10 11">NIES-2499</strain>
    </source>
</reference>
<protein>
    <recommendedName>
        <fullName evidence="9">Cyclic nucleotide-binding domain-containing protein</fullName>
    </recommendedName>
</protein>
<feature type="compositionally biased region" description="Polar residues" evidence="7">
    <location>
        <begin position="947"/>
        <end position="982"/>
    </location>
</feature>
<dbReference type="InterPro" id="IPR050818">
    <property type="entry name" value="KCNH_animal-type"/>
</dbReference>
<sequence length="1475" mass="160594">MAADVYMNQALFDDAVNDMAQQRELADLEERNDSEQNYGRPHPTRRTSVAYVESQSYLTEVLRKRDLPVPSNDGPQNKVSMWIQRLPSTRMPSRHISNLSTSSHWLKKMPRRPAPHSEDNGKIMVHLTPWEHVRVAYYNLIHQIDRSLPIIMPKARLKIIWDSFIMAFVIFSAVDVPLEVSYGVPTTMNILNYLNYAISFVFFIDICVNFRTAFINKQGYLIRDTDMIAKNYLSFWFPIDLAATIPYDLLFEAFGFNGSGGTQTTVLALLKLPRLLRLGRLVRLMEHVKNANIFKVVFLLLMMIMISHWLACIWYVMYKFSSFTPSVTDWAFDILNDGNVVSYYLGAYYQCFLLIVGNNQTPRNDAERVFFICVNILGTCFYSAVVGQMAVLVANMNTIGLRHKQKEDMTMDVLRYAGAPRREQKRVQYYFDYITQYNHPTNEGLQFLYDLPKALYQDVAGFLFRDALSKISIFKGLEASFITSVSLKMRIVMFTPKEVIFMAGDMGLDMYIIRKGYVAVVGKHNQLMSILGPGETFGEIALLTQAKRTAKCVALSNCDLCVLNSNDLKIIMKDYPSSAKQLEAETAAKVRALQVAGNGGFGYDSDEEDEYYLRGADKEIKVEVGVALPAIQEEEEGSAVVLCGSEDLYRAGSGDKGLQHQGSSELGDVGSEDLTLPASSRSSLAAPAHLSRGGSLAEPSLSNLPVRLPQPAAADHPDLLDLAPLPTARPRRMTPPPPSAIPRTASMDSMDHSLAQVMDTGRVYGRMRKPQGCSVVESASVPLGENTQTETEDVNLPPQESCSLDAASYLVTSEDVTGSRDVHQTSASEAACWSRQVQFRSSTQRRRPAGRPQAVAEATEMPQDACRRQHDADSVAGAAGKEGGGIGAALLMMPSADVEAAHVRRSSTDSLAIGGGGRTGRRRNSVERSSVNKVYKEGEASRRRGSNEQLVLNSQESGQHQGHPQTGPRNGRRTSILSNEETQGGDGWVMNSKQGSSAFLSPTMDMTSSEDFLPQLGPGLRERVEWIRSRRTSMSVRASAGGGDVSRSSTGTVPKAANVSVEDAIRSSTGTVPRMELPGSSSPAMRRNAGSRRCSVLQKAVDAGGVGSSPIFNLLRRGSSVSGLLKHSDVHLPSIDAGYGRGGSGGLSMSQKDLKLSSAEGVAASVEERLLAQQALVKQLHETIQRQAQQLKEREDAAGKLGHLLHERVMSLAKLVEGMSVKIYDLEARLEDTSENVSRLESLSCRPATLGILDDDQAESFQRASEATVLKSMKSMTGPQRGLAMSKRQYGSGMLVTALGGGSTATASGGEGSIRLVHPTGEGHVPGRPSSLAVAGSLLRGTFTSMPPTGTVQKQGSVLTAPPAGIEIEAEFSQIPEAGRGLANQRTGMKGSIRSRGDSGGDNSRLFVSIHQQDHAGIVTSGATAGREQHGAARRSSVPIRSKSVHPESGSVDPVSHRLSLGGQQRKSQEHVANS</sequence>
<dbReference type="InterPro" id="IPR005821">
    <property type="entry name" value="Ion_trans_dom"/>
</dbReference>
<keyword evidence="3 8" id="KW-0812">Transmembrane</keyword>
<feature type="transmembrane region" description="Helical" evidence="8">
    <location>
        <begin position="293"/>
        <end position="318"/>
    </location>
</feature>
<feature type="compositionally biased region" description="Low complexity" evidence="7">
    <location>
        <begin position="709"/>
        <end position="728"/>
    </location>
</feature>
<dbReference type="Gene3D" id="2.60.120.10">
    <property type="entry name" value="Jelly Rolls"/>
    <property type="match status" value="1"/>
</dbReference>
<keyword evidence="2" id="KW-0813">Transport</keyword>
<evidence type="ECO:0000256" key="3">
    <source>
        <dbReference type="ARBA" id="ARBA00022692"/>
    </source>
</evidence>
<dbReference type="Pfam" id="PF00027">
    <property type="entry name" value="cNMP_binding"/>
    <property type="match status" value="1"/>
</dbReference>
<feature type="region of interest" description="Disordered" evidence="7">
    <location>
        <begin position="1422"/>
        <end position="1475"/>
    </location>
</feature>
<keyword evidence="6 8" id="KW-0472">Membrane</keyword>
<dbReference type="CDD" id="cd00038">
    <property type="entry name" value="CAP_ED"/>
    <property type="match status" value="1"/>
</dbReference>
<evidence type="ECO:0000256" key="6">
    <source>
        <dbReference type="ARBA" id="ARBA00023136"/>
    </source>
</evidence>
<feature type="region of interest" description="Disordered" evidence="7">
    <location>
        <begin position="28"/>
        <end position="47"/>
    </location>
</feature>
<dbReference type="STRING" id="1157962.A0A250X2H5"/>
<dbReference type="OrthoDB" id="426293at2759"/>
<dbReference type="PANTHER" id="PTHR10217:SF435">
    <property type="entry name" value="POTASSIUM VOLTAGE-GATED CHANNEL PROTEIN EAG"/>
    <property type="match status" value="1"/>
</dbReference>
<feature type="region of interest" description="Disordered" evidence="7">
    <location>
        <begin position="653"/>
        <end position="745"/>
    </location>
</feature>
<evidence type="ECO:0000256" key="7">
    <source>
        <dbReference type="SAM" id="MobiDB-lite"/>
    </source>
</evidence>
<feature type="compositionally biased region" description="Polar residues" evidence="7">
    <location>
        <begin position="991"/>
        <end position="1003"/>
    </location>
</feature>
<dbReference type="SMART" id="SM00100">
    <property type="entry name" value="cNMP"/>
    <property type="match status" value="1"/>
</dbReference>
<evidence type="ECO:0000256" key="1">
    <source>
        <dbReference type="ARBA" id="ARBA00004141"/>
    </source>
</evidence>
<evidence type="ECO:0000256" key="8">
    <source>
        <dbReference type="SAM" id="Phobius"/>
    </source>
</evidence>
<evidence type="ECO:0000256" key="5">
    <source>
        <dbReference type="ARBA" id="ARBA00023065"/>
    </source>
</evidence>
<dbReference type="GO" id="GO:0005249">
    <property type="term" value="F:voltage-gated potassium channel activity"/>
    <property type="evidence" value="ECO:0007669"/>
    <property type="project" value="TreeGrafter"/>
</dbReference>